<dbReference type="InterPro" id="IPR013332">
    <property type="entry name" value="KPR_N"/>
</dbReference>
<keyword evidence="8" id="KW-0560">Oxidoreductase</keyword>
<dbReference type="Proteomes" id="UP000613011">
    <property type="component" value="Unassembled WGS sequence"/>
</dbReference>
<keyword evidence="6" id="KW-0566">Pantothenate biosynthesis</keyword>
<keyword evidence="14" id="KW-1185">Reference proteome</keyword>
<dbReference type="InterPro" id="IPR008927">
    <property type="entry name" value="6-PGluconate_DH-like_C_sf"/>
</dbReference>
<dbReference type="Pfam" id="PF08546">
    <property type="entry name" value="ApbA_C"/>
    <property type="match status" value="1"/>
</dbReference>
<dbReference type="InterPro" id="IPR013752">
    <property type="entry name" value="KPA_reductase"/>
</dbReference>
<dbReference type="PANTHER" id="PTHR21708">
    <property type="entry name" value="PROBABLE 2-DEHYDROPANTOATE 2-REDUCTASE"/>
    <property type="match status" value="1"/>
</dbReference>
<dbReference type="Gene3D" id="3.40.50.720">
    <property type="entry name" value="NAD(P)-binding Rossmann-like Domain"/>
    <property type="match status" value="1"/>
</dbReference>
<evidence type="ECO:0000256" key="5">
    <source>
        <dbReference type="ARBA" id="ARBA00019465"/>
    </source>
</evidence>
<comment type="pathway">
    <text evidence="2">Cofactor biosynthesis; (R)-pantothenate biosynthesis; (R)-pantoate from 3-methyl-2-oxobutanoate: step 2/2.</text>
</comment>
<dbReference type="GO" id="GO:0015940">
    <property type="term" value="P:pantothenate biosynthetic process"/>
    <property type="evidence" value="ECO:0007669"/>
    <property type="project" value="UniProtKB-KW"/>
</dbReference>
<dbReference type="InterPro" id="IPR036291">
    <property type="entry name" value="NAD(P)-bd_dom_sf"/>
</dbReference>
<organism evidence="13 14">
    <name type="scientific">Ramlibacter aurantiacus</name>
    <dbReference type="NCBI Taxonomy" id="2801330"/>
    <lineage>
        <taxon>Bacteria</taxon>
        <taxon>Pseudomonadati</taxon>
        <taxon>Pseudomonadota</taxon>
        <taxon>Betaproteobacteria</taxon>
        <taxon>Burkholderiales</taxon>
        <taxon>Comamonadaceae</taxon>
        <taxon>Ramlibacter</taxon>
    </lineage>
</organism>
<dbReference type="SUPFAM" id="SSF51735">
    <property type="entry name" value="NAD(P)-binding Rossmann-fold domains"/>
    <property type="match status" value="1"/>
</dbReference>
<dbReference type="RefSeq" id="WP_201684407.1">
    <property type="nucleotide sequence ID" value="NZ_JAEQNA010000004.1"/>
</dbReference>
<dbReference type="EC" id="1.1.1.169" evidence="4"/>
<name>A0A937D7V0_9BURK</name>
<dbReference type="FunFam" id="1.10.1040.10:FF:000017">
    <property type="entry name" value="2-dehydropantoate 2-reductase"/>
    <property type="match status" value="1"/>
</dbReference>
<dbReference type="FunFam" id="3.40.50.720:FF:000307">
    <property type="entry name" value="2-dehydropantoate 2-reductase"/>
    <property type="match status" value="1"/>
</dbReference>
<evidence type="ECO:0000313" key="14">
    <source>
        <dbReference type="Proteomes" id="UP000613011"/>
    </source>
</evidence>
<evidence type="ECO:0000256" key="8">
    <source>
        <dbReference type="ARBA" id="ARBA00023002"/>
    </source>
</evidence>
<protein>
    <recommendedName>
        <fullName evidence="5">2-dehydropantoate 2-reductase</fullName>
        <ecNumber evidence="4">1.1.1.169</ecNumber>
    </recommendedName>
    <alternativeName>
        <fullName evidence="9">Ketopantoate reductase</fullName>
    </alternativeName>
</protein>
<evidence type="ECO:0000256" key="6">
    <source>
        <dbReference type="ARBA" id="ARBA00022655"/>
    </source>
</evidence>
<evidence type="ECO:0000259" key="12">
    <source>
        <dbReference type="Pfam" id="PF08546"/>
    </source>
</evidence>
<evidence type="ECO:0000256" key="3">
    <source>
        <dbReference type="ARBA" id="ARBA00007870"/>
    </source>
</evidence>
<dbReference type="AlphaFoldDB" id="A0A937D7V0"/>
<dbReference type="Gene3D" id="1.10.1040.10">
    <property type="entry name" value="N-(1-d-carboxylethyl)-l-norvaline Dehydrogenase, domain 2"/>
    <property type="match status" value="1"/>
</dbReference>
<evidence type="ECO:0000259" key="11">
    <source>
        <dbReference type="Pfam" id="PF02558"/>
    </source>
</evidence>
<dbReference type="InterPro" id="IPR013328">
    <property type="entry name" value="6PGD_dom2"/>
</dbReference>
<comment type="function">
    <text evidence="1">Catalyzes the NADPH-dependent reduction of ketopantoate into pantoic acid.</text>
</comment>
<evidence type="ECO:0000256" key="2">
    <source>
        <dbReference type="ARBA" id="ARBA00004994"/>
    </source>
</evidence>
<evidence type="ECO:0000256" key="10">
    <source>
        <dbReference type="ARBA" id="ARBA00048793"/>
    </source>
</evidence>
<evidence type="ECO:0000256" key="1">
    <source>
        <dbReference type="ARBA" id="ARBA00002919"/>
    </source>
</evidence>
<proteinExistence type="inferred from homology"/>
<evidence type="ECO:0000256" key="7">
    <source>
        <dbReference type="ARBA" id="ARBA00022857"/>
    </source>
</evidence>
<comment type="caution">
    <text evidence="13">The sequence shown here is derived from an EMBL/GenBank/DDBJ whole genome shotgun (WGS) entry which is preliminary data.</text>
</comment>
<sequence>MKVCIYGAGAIGGWMGVKLAQAGAQVSVVARGATLQALRTQGLRLESQSQLLGAPVRASNQPAELGEQDLVVIAVKAPAMPEVARGIGPLLGPRTLVLTAMNGVPWWFFEGFGGTLAGHRLQSIDPGGEIARRIPGSQIIGCVVHASCALLEPGFVKHHFGNRLIIGEPSGDRTPRLRLLHEWLVKAGFETDLSAQIQKDAWYKLWGNMTVNPVSAITGATTDKIMADPLVRDFISRAMLEAREIGARIGIPIEQEPEDRHQITARLGAFKTSMLQDVEAGRPIELDALLGAVRELGQLTGVETPFIDALLGLARLHGRERGLYEPAG</sequence>
<dbReference type="EMBL" id="JAEQNA010000004">
    <property type="protein sequence ID" value="MBL0421341.1"/>
    <property type="molecule type" value="Genomic_DNA"/>
</dbReference>
<dbReference type="NCBIfam" id="NF005089">
    <property type="entry name" value="PRK06522.1-4"/>
    <property type="match status" value="1"/>
</dbReference>
<gene>
    <name evidence="13" type="ORF">JI739_13355</name>
</gene>
<accession>A0A937D7V0</accession>
<comment type="catalytic activity">
    <reaction evidence="10">
        <text>(R)-pantoate + NADP(+) = 2-dehydropantoate + NADPH + H(+)</text>
        <dbReference type="Rhea" id="RHEA:16233"/>
        <dbReference type="ChEBI" id="CHEBI:11561"/>
        <dbReference type="ChEBI" id="CHEBI:15378"/>
        <dbReference type="ChEBI" id="CHEBI:15980"/>
        <dbReference type="ChEBI" id="CHEBI:57783"/>
        <dbReference type="ChEBI" id="CHEBI:58349"/>
        <dbReference type="EC" id="1.1.1.169"/>
    </reaction>
</comment>
<dbReference type="InterPro" id="IPR051402">
    <property type="entry name" value="KPR-Related"/>
</dbReference>
<dbReference type="PANTHER" id="PTHR21708:SF45">
    <property type="entry name" value="2-DEHYDROPANTOATE 2-REDUCTASE"/>
    <property type="match status" value="1"/>
</dbReference>
<dbReference type="GO" id="GO:0008677">
    <property type="term" value="F:2-dehydropantoate 2-reductase activity"/>
    <property type="evidence" value="ECO:0007669"/>
    <property type="project" value="UniProtKB-EC"/>
</dbReference>
<dbReference type="SUPFAM" id="SSF48179">
    <property type="entry name" value="6-phosphogluconate dehydrogenase C-terminal domain-like"/>
    <property type="match status" value="1"/>
</dbReference>
<dbReference type="Pfam" id="PF02558">
    <property type="entry name" value="ApbA"/>
    <property type="match status" value="1"/>
</dbReference>
<evidence type="ECO:0000313" key="13">
    <source>
        <dbReference type="EMBL" id="MBL0421341.1"/>
    </source>
</evidence>
<evidence type="ECO:0000256" key="4">
    <source>
        <dbReference type="ARBA" id="ARBA00013014"/>
    </source>
</evidence>
<feature type="domain" description="Ketopantoate reductase C-terminal" evidence="12">
    <location>
        <begin position="197"/>
        <end position="315"/>
    </location>
</feature>
<evidence type="ECO:0000256" key="9">
    <source>
        <dbReference type="ARBA" id="ARBA00032024"/>
    </source>
</evidence>
<feature type="domain" description="Ketopantoate reductase N-terminal" evidence="11">
    <location>
        <begin position="3"/>
        <end position="104"/>
    </location>
</feature>
<keyword evidence="7" id="KW-0521">NADP</keyword>
<dbReference type="GO" id="GO:0005737">
    <property type="term" value="C:cytoplasm"/>
    <property type="evidence" value="ECO:0007669"/>
    <property type="project" value="TreeGrafter"/>
</dbReference>
<reference evidence="13" key="1">
    <citation type="submission" date="2021-01" db="EMBL/GenBank/DDBJ databases">
        <title>Ramlibacter sp. strain AW1 16S ribosomal RNA gene Genome sequencing and assembly.</title>
        <authorList>
            <person name="Kang M."/>
        </authorList>
    </citation>
    <scope>NUCLEOTIDE SEQUENCE</scope>
    <source>
        <strain evidence="13">AW1</strain>
    </source>
</reference>
<comment type="similarity">
    <text evidence="3">Belongs to the ketopantoate reductase family.</text>
</comment>